<evidence type="ECO:0000256" key="1">
    <source>
        <dbReference type="ARBA" id="ARBA00004278"/>
    </source>
</evidence>
<feature type="region of interest" description="Disordered" evidence="13">
    <location>
        <begin position="373"/>
        <end position="500"/>
    </location>
</feature>
<dbReference type="SUPFAM" id="SSF103657">
    <property type="entry name" value="BAR/IMD domain-like"/>
    <property type="match status" value="1"/>
</dbReference>
<keyword evidence="6" id="KW-0479">Metal-binding</keyword>
<feature type="compositionally biased region" description="Polar residues" evidence="13">
    <location>
        <begin position="603"/>
        <end position="612"/>
    </location>
</feature>
<dbReference type="CDD" id="cd20817">
    <property type="entry name" value="C1_Stac"/>
    <property type="match status" value="1"/>
</dbReference>
<evidence type="ECO:0000256" key="8">
    <source>
        <dbReference type="ARBA" id="ARBA00022771"/>
    </source>
</evidence>
<protein>
    <submittedName>
        <fullName evidence="17">Intersectin-1-like isoform X1</fullName>
    </submittedName>
</protein>
<evidence type="ECO:0000256" key="6">
    <source>
        <dbReference type="ARBA" id="ARBA00022723"/>
    </source>
</evidence>
<evidence type="ECO:0000256" key="12">
    <source>
        <dbReference type="SAM" id="Coils"/>
    </source>
</evidence>
<evidence type="ECO:0000259" key="15">
    <source>
        <dbReference type="PROSITE" id="PS50081"/>
    </source>
</evidence>
<dbReference type="PANTHER" id="PTHR15135">
    <property type="entry name" value="STAC"/>
    <property type="match status" value="1"/>
</dbReference>
<reference evidence="17" key="2">
    <citation type="submission" date="2025-08" db="UniProtKB">
        <authorList>
            <consortium name="RefSeq"/>
        </authorList>
    </citation>
    <scope>IDENTIFICATION</scope>
    <source>
        <strain evidence="17">S238N-H82</strain>
        <tissue evidence="17">Testes</tissue>
    </source>
</reference>
<reference evidence="16" key="1">
    <citation type="journal article" date="2020" name="Nat. Ecol. Evol.">
        <title>Deeply conserved synteny resolves early events in vertebrate evolution.</title>
        <authorList>
            <person name="Simakov O."/>
            <person name="Marletaz F."/>
            <person name="Yue J.X."/>
            <person name="O'Connell B."/>
            <person name="Jenkins J."/>
            <person name="Brandt A."/>
            <person name="Calef R."/>
            <person name="Tung C.H."/>
            <person name="Huang T.K."/>
            <person name="Schmutz J."/>
            <person name="Satoh N."/>
            <person name="Yu J.K."/>
            <person name="Putnam N.H."/>
            <person name="Green R.E."/>
            <person name="Rokhsar D.S."/>
        </authorList>
    </citation>
    <scope>NUCLEOTIDE SEQUENCE [LARGE SCALE GENOMIC DNA]</scope>
    <source>
        <strain evidence="16">S238N-H82</strain>
    </source>
</reference>
<dbReference type="AlphaFoldDB" id="A0A9J7HDW5"/>
<dbReference type="KEGG" id="bfo:118403213"/>
<accession>A0A9J7HDW5</accession>
<keyword evidence="4" id="KW-1003">Cell membrane</keyword>
<dbReference type="SMART" id="SM00109">
    <property type="entry name" value="C1"/>
    <property type="match status" value="1"/>
</dbReference>
<dbReference type="SMART" id="SM00326">
    <property type="entry name" value="SH3"/>
    <property type="match status" value="2"/>
</dbReference>
<keyword evidence="9" id="KW-0862">Zinc</keyword>
<feature type="region of interest" description="Disordered" evidence="13">
    <location>
        <begin position="555"/>
        <end position="628"/>
    </location>
</feature>
<dbReference type="InterPro" id="IPR039688">
    <property type="entry name" value="STAC1/2/3"/>
</dbReference>
<dbReference type="SUPFAM" id="SSF57889">
    <property type="entry name" value="Cysteine-rich domain"/>
    <property type="match status" value="1"/>
</dbReference>
<feature type="coiled-coil region" evidence="12">
    <location>
        <begin position="299"/>
        <end position="359"/>
    </location>
</feature>
<dbReference type="FunFam" id="3.30.60.20:FF:000022">
    <property type="entry name" value="SH3 and cysteine-rich domain-containing protein 3 isoform 2"/>
    <property type="match status" value="1"/>
</dbReference>
<evidence type="ECO:0000256" key="9">
    <source>
        <dbReference type="ARBA" id="ARBA00022833"/>
    </source>
</evidence>
<proteinExistence type="predicted"/>
<dbReference type="OrthoDB" id="6250593at2759"/>
<evidence type="ECO:0000256" key="3">
    <source>
        <dbReference type="ARBA" id="ARBA00022443"/>
    </source>
</evidence>
<dbReference type="PROSITE" id="PS50002">
    <property type="entry name" value="SH3"/>
    <property type="match status" value="1"/>
</dbReference>
<evidence type="ECO:0000256" key="5">
    <source>
        <dbReference type="ARBA" id="ARBA00022490"/>
    </source>
</evidence>
<name>A0A9J7HDW5_BRAFL</name>
<sequence length="865" mass="98219">MEDDYVEEEVLEENLHWEDENYLLELENEIAEFSQRVAAIQEQNASQIQTVCETFRERNRAMRKDWHEYPDSLFECWDVLLEEVESDAQVSQELATSLVQNVSQPLGQLAESNRGQTRKMHRFRDAYETHIEKAEAELQRVHKEYTEAWLKAKHDSRESHRSHYLSVCHNLHNAYLLQLTAVNTFNQAFYTRALPEMVDDLEDLHLEMLTALSMFLGRYAKTAQTKALEKSNRMDMLVQACRTLPNKTDIKELTANFAPDQPQRPIHRYTKPEPEARADFLQNALVLSDATEPALWRKYDMLKKEIEDLEILVQHTDDAIASLESLYRSHTEMQLYSKARETQEDITKKKSDIRMAEAQLSVCRAQMKLFSPIFGGPNPEDDHYNHRRKRRSHHDRDHPSRGSREPREPPEYSHRDQQDYAHGNSRERDRDRDMGHSPQMQNRAPHSPRSHQRQYSSHQQLSSHDQIDHPRRDHHYRGGDNPRSYDHQGPPHSPLPRHSSRQQFNIDNIGRAHQFQEYTYKKPTFCDQCKELLRGIMKQGVRCKNCRMNVHHKCQDSVPSCTGQAPPSPADHEPGQGKGLRRQKSSSDIDYKARLAFGKDGPPSTTLSSVENPSIDGEGEEQGEGGLDPVFHSLQVAKMISAANRKGISTSNPASPKARRSAQRPTSLFKSGSSGDSAAAKPGRAQSSPVKTDNAAKPVVDDKLKAQPQKGQSDPGSGGDTSKSNGKVVSTGTAVMQPEEQKTKYPFPVLNLAVSLHDWPGRSEKDLTLRPGDRVQITDDVDTTWWKGKCSGKIGFFPANYVLKVAPGAEVLQCTETFGGNPKYGEIEMTKGDICVQLSDEGNGWFQVQTETTKGSFPAKYLLAI</sequence>
<dbReference type="GO" id="GO:0042383">
    <property type="term" value="C:sarcolemma"/>
    <property type="evidence" value="ECO:0007669"/>
    <property type="project" value="UniProtKB-SubCell"/>
</dbReference>
<keyword evidence="7" id="KW-0677">Repeat</keyword>
<evidence type="ECO:0000256" key="2">
    <source>
        <dbReference type="ARBA" id="ARBA00004496"/>
    </source>
</evidence>
<gene>
    <name evidence="17" type="primary">LOC118403213</name>
</gene>
<dbReference type="Pfam" id="PF00018">
    <property type="entry name" value="SH3_1"/>
    <property type="match status" value="1"/>
</dbReference>
<keyword evidence="16" id="KW-1185">Reference proteome</keyword>
<feature type="compositionally biased region" description="Low complexity" evidence="13">
    <location>
        <begin position="453"/>
        <end position="464"/>
    </location>
</feature>
<dbReference type="GO" id="GO:0003009">
    <property type="term" value="P:skeletal muscle contraction"/>
    <property type="evidence" value="ECO:0000318"/>
    <property type="project" value="GO_Central"/>
</dbReference>
<comment type="subcellular location">
    <subcellularLocation>
        <location evidence="1">Cell membrane</location>
        <location evidence="1">Sarcolemma</location>
        <topology evidence="1">Peripheral membrane protein</topology>
        <orientation evidence="1">Cytoplasmic side</orientation>
    </subcellularLocation>
    <subcellularLocation>
        <location evidence="2">Cytoplasm</location>
    </subcellularLocation>
</comment>
<organism evidence="16 17">
    <name type="scientific">Branchiostoma floridae</name>
    <name type="common">Florida lancelet</name>
    <name type="synonym">Amphioxus</name>
    <dbReference type="NCBI Taxonomy" id="7739"/>
    <lineage>
        <taxon>Eukaryota</taxon>
        <taxon>Metazoa</taxon>
        <taxon>Chordata</taxon>
        <taxon>Cephalochordata</taxon>
        <taxon>Leptocardii</taxon>
        <taxon>Amphioxiformes</taxon>
        <taxon>Branchiostomatidae</taxon>
        <taxon>Branchiostoma</taxon>
    </lineage>
</organism>
<dbReference type="Gene3D" id="1.20.1270.60">
    <property type="entry name" value="Arfaptin homology (AH) domain/BAR domain"/>
    <property type="match status" value="1"/>
</dbReference>
<dbReference type="RefSeq" id="XP_035657691.1">
    <property type="nucleotide sequence ID" value="XM_035801798.1"/>
</dbReference>
<feature type="domain" description="SH3" evidence="14">
    <location>
        <begin position="748"/>
        <end position="807"/>
    </location>
</feature>
<evidence type="ECO:0000313" key="17">
    <source>
        <dbReference type="RefSeq" id="XP_035657691.1"/>
    </source>
</evidence>
<feature type="domain" description="Phorbol-ester/DAG-type" evidence="15">
    <location>
        <begin position="512"/>
        <end position="561"/>
    </location>
</feature>
<keyword evidence="8" id="KW-0863">Zinc-finger</keyword>
<keyword evidence="3 11" id="KW-0728">SH3 domain</keyword>
<evidence type="ECO:0000259" key="14">
    <source>
        <dbReference type="PROSITE" id="PS50002"/>
    </source>
</evidence>
<dbReference type="OMA" id="QGKCLGK"/>
<feature type="compositionally biased region" description="Polar residues" evidence="13">
    <location>
        <begin position="709"/>
        <end position="731"/>
    </location>
</feature>
<dbReference type="GO" id="GO:1903078">
    <property type="term" value="P:positive regulation of protein localization to plasma membrane"/>
    <property type="evidence" value="ECO:0000318"/>
    <property type="project" value="GO_Central"/>
</dbReference>
<dbReference type="InterPro" id="IPR001452">
    <property type="entry name" value="SH3_domain"/>
</dbReference>
<feature type="region of interest" description="Disordered" evidence="13">
    <location>
        <begin position="644"/>
        <end position="731"/>
    </location>
</feature>
<dbReference type="GO" id="GO:0008270">
    <property type="term" value="F:zinc ion binding"/>
    <property type="evidence" value="ECO:0007669"/>
    <property type="project" value="UniProtKB-KW"/>
</dbReference>
<dbReference type="Gene3D" id="2.30.30.40">
    <property type="entry name" value="SH3 Domains"/>
    <property type="match status" value="1"/>
</dbReference>
<evidence type="ECO:0000256" key="4">
    <source>
        <dbReference type="ARBA" id="ARBA00022475"/>
    </source>
</evidence>
<dbReference type="InterPro" id="IPR020454">
    <property type="entry name" value="DAG/PE-bd"/>
</dbReference>
<dbReference type="InterPro" id="IPR046349">
    <property type="entry name" value="C1-like_sf"/>
</dbReference>
<dbReference type="InterPro" id="IPR027267">
    <property type="entry name" value="AH/BAR_dom_sf"/>
</dbReference>
<dbReference type="Pfam" id="PF00130">
    <property type="entry name" value="C1_1"/>
    <property type="match status" value="1"/>
</dbReference>
<evidence type="ECO:0000256" key="13">
    <source>
        <dbReference type="SAM" id="MobiDB-lite"/>
    </source>
</evidence>
<feature type="compositionally biased region" description="Basic and acidic residues" evidence="13">
    <location>
        <begin position="394"/>
        <end position="435"/>
    </location>
</feature>
<dbReference type="PANTHER" id="PTHR15135:SF7">
    <property type="entry name" value="STAC-LIKE, ISOFORM J"/>
    <property type="match status" value="1"/>
</dbReference>
<evidence type="ECO:0000256" key="11">
    <source>
        <dbReference type="PROSITE-ProRule" id="PRU00192"/>
    </source>
</evidence>
<evidence type="ECO:0000256" key="7">
    <source>
        <dbReference type="ARBA" id="ARBA00022737"/>
    </source>
</evidence>
<dbReference type="GeneID" id="118403213"/>
<feature type="compositionally biased region" description="Low complexity" evidence="13">
    <location>
        <begin position="671"/>
        <end position="680"/>
    </location>
</feature>
<dbReference type="Proteomes" id="UP000001554">
    <property type="component" value="Chromosome 16"/>
</dbReference>
<dbReference type="GO" id="GO:0005737">
    <property type="term" value="C:cytoplasm"/>
    <property type="evidence" value="ECO:0007669"/>
    <property type="project" value="UniProtKB-SubCell"/>
</dbReference>
<dbReference type="InterPro" id="IPR002219">
    <property type="entry name" value="PKC_DAG/PE"/>
</dbReference>
<dbReference type="PROSITE" id="PS00479">
    <property type="entry name" value="ZF_DAG_PE_1"/>
    <property type="match status" value="1"/>
</dbReference>
<feature type="compositionally biased region" description="Basic and acidic residues" evidence="13">
    <location>
        <begin position="465"/>
        <end position="486"/>
    </location>
</feature>
<dbReference type="PROSITE" id="PS50081">
    <property type="entry name" value="ZF_DAG_PE_2"/>
    <property type="match status" value="1"/>
</dbReference>
<keyword evidence="12" id="KW-0175">Coiled coil</keyword>
<dbReference type="InterPro" id="IPR036028">
    <property type="entry name" value="SH3-like_dom_sf"/>
</dbReference>
<dbReference type="SUPFAM" id="SSF50044">
    <property type="entry name" value="SH3-domain"/>
    <property type="match status" value="2"/>
</dbReference>
<keyword evidence="10" id="KW-0472">Membrane</keyword>
<dbReference type="Gene3D" id="3.30.60.20">
    <property type="match status" value="1"/>
</dbReference>
<evidence type="ECO:0000313" key="16">
    <source>
        <dbReference type="Proteomes" id="UP000001554"/>
    </source>
</evidence>
<evidence type="ECO:0000256" key="10">
    <source>
        <dbReference type="ARBA" id="ARBA00023136"/>
    </source>
</evidence>
<dbReference type="PRINTS" id="PR00008">
    <property type="entry name" value="DAGPEDOMAIN"/>
</dbReference>
<keyword evidence="5" id="KW-0963">Cytoplasm</keyword>